<organism evidence="1 2">
    <name type="scientific">Camelimonas lactis</name>
    <dbReference type="NCBI Taxonomy" id="659006"/>
    <lineage>
        <taxon>Bacteria</taxon>
        <taxon>Pseudomonadati</taxon>
        <taxon>Pseudomonadota</taxon>
        <taxon>Alphaproteobacteria</taxon>
        <taxon>Hyphomicrobiales</taxon>
        <taxon>Chelatococcaceae</taxon>
        <taxon>Camelimonas</taxon>
    </lineage>
</organism>
<sequence>MNLFITTPLFSVSIVRMSKEHRPDWGMEFRGRSAFAYLGRVEIVASAERRRDFGIQW</sequence>
<comment type="caution">
    <text evidence="1">The sequence shown here is derived from an EMBL/GenBank/DDBJ whole genome shotgun (WGS) entry which is preliminary data.</text>
</comment>
<proteinExistence type="predicted"/>
<dbReference type="EMBL" id="SLWL01000004">
    <property type="protein sequence ID" value="TCO14067.1"/>
    <property type="molecule type" value="Genomic_DNA"/>
</dbReference>
<dbReference type="AlphaFoldDB" id="A0A4R2GUE2"/>
<dbReference type="RefSeq" id="WP_165909911.1">
    <property type="nucleotide sequence ID" value="NZ_JBHUNN010000002.1"/>
</dbReference>
<reference evidence="1 2" key="1">
    <citation type="submission" date="2019-03" db="EMBL/GenBank/DDBJ databases">
        <title>Genomic Encyclopedia of Type Strains, Phase IV (KMG-IV): sequencing the most valuable type-strain genomes for metagenomic binning, comparative biology and taxonomic classification.</title>
        <authorList>
            <person name="Goeker M."/>
        </authorList>
    </citation>
    <scope>NUCLEOTIDE SEQUENCE [LARGE SCALE GENOMIC DNA]</scope>
    <source>
        <strain evidence="1 2">DSM 22958</strain>
    </source>
</reference>
<name>A0A4R2GUE2_9HYPH</name>
<evidence type="ECO:0000313" key="2">
    <source>
        <dbReference type="Proteomes" id="UP000294881"/>
    </source>
</evidence>
<gene>
    <name evidence="1" type="ORF">EV666_10417</name>
</gene>
<keyword evidence="2" id="KW-1185">Reference proteome</keyword>
<accession>A0A4R2GUE2</accession>
<dbReference type="Proteomes" id="UP000294881">
    <property type="component" value="Unassembled WGS sequence"/>
</dbReference>
<protein>
    <submittedName>
        <fullName evidence="1">Uncharacterized protein</fullName>
    </submittedName>
</protein>
<evidence type="ECO:0000313" key="1">
    <source>
        <dbReference type="EMBL" id="TCO14067.1"/>
    </source>
</evidence>